<dbReference type="OrthoDB" id="5381383at2"/>
<dbReference type="KEGG" id="vin:AKJ08_1717"/>
<dbReference type="Proteomes" id="UP000055590">
    <property type="component" value="Chromosome"/>
</dbReference>
<dbReference type="Gene3D" id="3.30.70.60">
    <property type="match status" value="1"/>
</dbReference>
<dbReference type="EMBL" id="CP012332">
    <property type="protein sequence ID" value="AKU91330.1"/>
    <property type="molecule type" value="Genomic_DNA"/>
</dbReference>
<sequence length="187" mass="21090">MALPFQSAIDKATQSWSSLSLRERRMLALLFSAFVVTVLFMGFASMRKSMAQHDESIAEKRLQLQKVAVLAAGFREAELARTRIESRIRGTPVRLFSYLEDIAKKQSLAIGDMQDRGSDSAGDGIQRSTVEVSFAQIDLKSLINFLNEIEKSPHLVKIEKLRVRHRNDNPDLLDANFTVSTYQLTQS</sequence>
<evidence type="ECO:0000313" key="3">
    <source>
        <dbReference type="Proteomes" id="UP000055590"/>
    </source>
</evidence>
<gene>
    <name evidence="2" type="ORF">AKJ08_1717</name>
</gene>
<accession>A0A0K1PCT0</accession>
<dbReference type="InterPro" id="IPR014717">
    <property type="entry name" value="Transl_elong_EF1B/ribsomal_bS6"/>
</dbReference>
<keyword evidence="1" id="KW-1133">Transmembrane helix</keyword>
<dbReference type="STRING" id="1391653.AKJ08_1717"/>
<evidence type="ECO:0000313" key="2">
    <source>
        <dbReference type="EMBL" id="AKU91330.1"/>
    </source>
</evidence>
<dbReference type="Pfam" id="PF04612">
    <property type="entry name" value="T2SSM"/>
    <property type="match status" value="1"/>
</dbReference>
<organism evidence="2 3">
    <name type="scientific">Vulgatibacter incomptus</name>
    <dbReference type="NCBI Taxonomy" id="1391653"/>
    <lineage>
        <taxon>Bacteria</taxon>
        <taxon>Pseudomonadati</taxon>
        <taxon>Myxococcota</taxon>
        <taxon>Myxococcia</taxon>
        <taxon>Myxococcales</taxon>
        <taxon>Cystobacterineae</taxon>
        <taxon>Vulgatibacteraceae</taxon>
        <taxon>Vulgatibacter</taxon>
    </lineage>
</organism>
<dbReference type="RefSeq" id="WP_050725654.1">
    <property type="nucleotide sequence ID" value="NZ_CP012332.1"/>
</dbReference>
<protein>
    <submittedName>
        <fullName evidence="2">General secretion pathway protein M</fullName>
    </submittedName>
</protein>
<dbReference type="GO" id="GO:0015628">
    <property type="term" value="P:protein secretion by the type II secretion system"/>
    <property type="evidence" value="ECO:0007669"/>
    <property type="project" value="InterPro"/>
</dbReference>
<reference evidence="2 3" key="1">
    <citation type="submission" date="2015-08" db="EMBL/GenBank/DDBJ databases">
        <authorList>
            <person name="Babu N.S."/>
            <person name="Beckwith C.J."/>
            <person name="Beseler K.G."/>
            <person name="Brison A."/>
            <person name="Carone J.V."/>
            <person name="Caskin T.P."/>
            <person name="Diamond M."/>
            <person name="Durham M.E."/>
            <person name="Foxe J.M."/>
            <person name="Go M."/>
            <person name="Henderson B.A."/>
            <person name="Jones I.B."/>
            <person name="McGettigan J.A."/>
            <person name="Micheletti S.J."/>
            <person name="Nasrallah M.E."/>
            <person name="Ortiz D."/>
            <person name="Piller C.R."/>
            <person name="Privatt S.R."/>
            <person name="Schneider S.L."/>
            <person name="Sharp S."/>
            <person name="Smith T.C."/>
            <person name="Stanton J.D."/>
            <person name="Ullery H.E."/>
            <person name="Wilson R.J."/>
            <person name="Serrano M.G."/>
            <person name="Buck G."/>
            <person name="Lee V."/>
            <person name="Wang Y."/>
            <person name="Carvalho R."/>
            <person name="Voegtly L."/>
            <person name="Shi R."/>
            <person name="Duckworth R."/>
            <person name="Johnson A."/>
            <person name="Loviza R."/>
            <person name="Walstead R."/>
            <person name="Shah Z."/>
            <person name="Kiflezghi M."/>
            <person name="Wade K."/>
            <person name="Ball S.L."/>
            <person name="Bradley K.W."/>
            <person name="Asai D.J."/>
            <person name="Bowman C.A."/>
            <person name="Russell D.A."/>
            <person name="Pope W.H."/>
            <person name="Jacobs-Sera D."/>
            <person name="Hendrix R.W."/>
            <person name="Hatfull G.F."/>
        </authorList>
    </citation>
    <scope>NUCLEOTIDE SEQUENCE [LARGE SCALE GENOMIC DNA]</scope>
    <source>
        <strain evidence="2 3">DSM 27710</strain>
    </source>
</reference>
<keyword evidence="1" id="KW-0812">Transmembrane</keyword>
<proteinExistence type="predicted"/>
<keyword evidence="1" id="KW-0472">Membrane</keyword>
<feature type="transmembrane region" description="Helical" evidence="1">
    <location>
        <begin position="26"/>
        <end position="44"/>
    </location>
</feature>
<evidence type="ECO:0000256" key="1">
    <source>
        <dbReference type="SAM" id="Phobius"/>
    </source>
</evidence>
<name>A0A0K1PCT0_9BACT</name>
<dbReference type="InterPro" id="IPR007690">
    <property type="entry name" value="T2SS_GspM"/>
</dbReference>
<keyword evidence="3" id="KW-1185">Reference proteome</keyword>
<dbReference type="AlphaFoldDB" id="A0A0K1PCT0"/>
<dbReference type="GO" id="GO:0015627">
    <property type="term" value="C:type II protein secretion system complex"/>
    <property type="evidence" value="ECO:0007669"/>
    <property type="project" value="InterPro"/>
</dbReference>